<evidence type="ECO:0000313" key="1">
    <source>
        <dbReference type="EMBL" id="AXQ63260.1"/>
    </source>
</evidence>
<evidence type="ECO:0000313" key="2">
    <source>
        <dbReference type="Proteomes" id="UP000264365"/>
    </source>
</evidence>
<gene>
    <name evidence="1" type="primary">86</name>
    <name evidence="1" type="ORF">SEA_COLLARD_86</name>
</gene>
<accession>A0A385DUV2</accession>
<keyword evidence="2" id="KW-1185">Reference proteome</keyword>
<dbReference type="CDD" id="cd21631">
    <property type="entry name" value="RHH_CopG_NikR-like"/>
    <property type="match status" value="1"/>
</dbReference>
<dbReference type="KEGG" id="vg:60322115"/>
<dbReference type="GeneID" id="60322115"/>
<reference evidence="1 2" key="1">
    <citation type="submission" date="2018-07" db="EMBL/GenBank/DDBJ databases">
        <authorList>
            <person name="Butch N.M."/>
            <person name="Gantz K.M."/>
            <person name="Lawall C.L."/>
            <person name="Nguyen T.P."/>
            <person name="Will N.J."/>
            <person name="Reilly J.C."/>
            <person name="Williams K.C."/>
            <person name="Merlino C.O."/>
            <person name="McCann M.P."/>
            <person name="Lee-Soety J.Y."/>
            <person name="Garlena R.A."/>
            <person name="Russell D.A."/>
            <person name="Pope W.H."/>
            <person name="Jacobs-Se D."/>
            <person name="Hatfull G.F."/>
        </authorList>
    </citation>
    <scope>NUCLEOTIDE SEQUENCE [LARGE SCALE GENOMIC DNA]</scope>
</reference>
<dbReference type="Proteomes" id="UP000264365">
    <property type="component" value="Segment"/>
</dbReference>
<organism evidence="1 2">
    <name type="scientific">Mycobacterium phage Collard</name>
    <dbReference type="NCBI Taxonomy" id="2301704"/>
    <lineage>
        <taxon>Viruses</taxon>
        <taxon>Duplodnaviria</taxon>
        <taxon>Heunggongvirae</taxon>
        <taxon>Uroviricota</taxon>
        <taxon>Caudoviricetes</taxon>
        <taxon>Weiservirinae</taxon>
        <taxon>Kratiovirus</taxon>
        <taxon>Kratiovirus collard</taxon>
    </lineage>
</organism>
<name>A0A385DUV2_9CAUD</name>
<proteinExistence type="predicted"/>
<dbReference type="EMBL" id="MH651171">
    <property type="protein sequence ID" value="AXQ63260.1"/>
    <property type="molecule type" value="Genomic_DNA"/>
</dbReference>
<sequence length="143" mass="15794">MSKKQPTEELTRMLNNAAMMAEVDAEIMGDHVDLTDVKVTRGGPRTRVLQIRLNDDELAELERRAGDRDLPASTVAREILLRALFPRPAADTLTFARDDAAEAFLQFIDSVVERQLAARMGTGAAVPVEAYTVLGKTEHESPF</sequence>
<dbReference type="RefSeq" id="YP_009950704.1">
    <property type="nucleotide sequence ID" value="NC_051593.1"/>
</dbReference>
<protein>
    <submittedName>
        <fullName evidence="1">Uncharacterized protein</fullName>
    </submittedName>
</protein>